<dbReference type="EMBL" id="JASAOG010000028">
    <property type="protein sequence ID" value="KAK0061748.1"/>
    <property type="molecule type" value="Genomic_DNA"/>
</dbReference>
<evidence type="ECO:0000256" key="1">
    <source>
        <dbReference type="ARBA" id="ARBA00001968"/>
    </source>
</evidence>
<sequence>MLVEQLSLPRIHRNKRIATFTLIQISKNRRRFAETNKLRGSGAYQEMATAVVVKKVCEFGAKCYRKNKQHRKDYSHPDQSATDKQRLVHDISVNEDDPPRLTRRASKRKLEEEANRTAPTTSNEVSNSTTTASAKISTLAGGSPKKKTKTSDTNEEKITVNYCTKKKENSSTREKENDKGENSATVTNTPKTIPKTIKYEERREKCEYWEKCYRNSEDHKKQFYHPNDKEDKSGDIKEDGKTPINPLEDGGTVEFNSGYKLTRDGDIYSCTCKGFLSQRKPINERTCKHLKEYLGEEFEKCRQKANHVPKPSGIQSHINVSLLLAHKYDEKVHNPVGWWISEKLDGVRAFWNGRCFYSRLGNAFYAPAWFTKDLPKDMHLDGELFGGRGEFQSTVSIVKTAESPKWKDIKYHVFDSPHMGKEVFEKRMHLIKEYFEDVQPEHAVFVEQTKCKSKEHLEEKMTRILNLGGEGLMIRQPKSVYEASRSKTLLKIKKFYDAEAIVIGHEVGKGSNQHRCGALRCKMACGKEFSVGSGLTNKDRDHPPKIGTIITYKFQELSKGGSPRFPTFLGICIDKTEPKDAEIREVLNEDEV</sequence>
<feature type="compositionally biased region" description="Low complexity" evidence="7">
    <location>
        <begin position="120"/>
        <end position="134"/>
    </location>
</feature>
<dbReference type="Gene3D" id="2.40.50.140">
    <property type="entry name" value="Nucleic acid-binding proteins"/>
    <property type="match status" value="1"/>
</dbReference>
<dbReference type="GO" id="GO:0006260">
    <property type="term" value="P:DNA replication"/>
    <property type="evidence" value="ECO:0007669"/>
    <property type="project" value="UniProtKB-KW"/>
</dbReference>
<feature type="compositionally biased region" description="Basic and acidic residues" evidence="7">
    <location>
        <begin position="222"/>
        <end position="241"/>
    </location>
</feature>
<dbReference type="GO" id="GO:0008270">
    <property type="term" value="F:zinc ion binding"/>
    <property type="evidence" value="ECO:0007669"/>
    <property type="project" value="UniProtKB-KW"/>
</dbReference>
<comment type="cofactor">
    <cofactor evidence="1">
        <name>a divalent metal cation</name>
        <dbReference type="ChEBI" id="CHEBI:60240"/>
    </cofactor>
</comment>
<evidence type="ECO:0000259" key="8">
    <source>
        <dbReference type="PROSITE" id="PS50160"/>
    </source>
</evidence>
<dbReference type="InterPro" id="IPR012340">
    <property type="entry name" value="NA-bd_OB-fold"/>
</dbReference>
<feature type="domain" description="SWIM-type" evidence="9">
    <location>
        <begin position="259"/>
        <end position="298"/>
    </location>
</feature>
<dbReference type="Pfam" id="PF14743">
    <property type="entry name" value="DNA_ligase_OB_2"/>
    <property type="match status" value="1"/>
</dbReference>
<dbReference type="InterPro" id="IPR016059">
    <property type="entry name" value="DNA_ligase_ATP-dep_CS"/>
</dbReference>
<name>A0AAD8BX27_BIOPF</name>
<feature type="region of interest" description="Disordered" evidence="7">
    <location>
        <begin position="68"/>
        <end position="194"/>
    </location>
</feature>
<evidence type="ECO:0000256" key="2">
    <source>
        <dbReference type="ARBA" id="ARBA00022598"/>
    </source>
</evidence>
<dbReference type="GO" id="GO:0006310">
    <property type="term" value="P:DNA recombination"/>
    <property type="evidence" value="ECO:0007669"/>
    <property type="project" value="InterPro"/>
</dbReference>
<comment type="caution">
    <text evidence="10">The sequence shown here is derived from an EMBL/GenBank/DDBJ whole genome shotgun (WGS) entry which is preliminary data.</text>
</comment>
<feature type="region of interest" description="Disordered" evidence="7">
    <location>
        <begin position="222"/>
        <end position="249"/>
    </location>
</feature>
<dbReference type="Pfam" id="PF10283">
    <property type="entry name" value="zf-CCHH"/>
    <property type="match status" value="2"/>
</dbReference>
<feature type="domain" description="ATP-dependent DNA ligase family profile" evidence="8">
    <location>
        <begin position="408"/>
        <end position="496"/>
    </location>
</feature>
<dbReference type="Proteomes" id="UP001233172">
    <property type="component" value="Unassembled WGS sequence"/>
</dbReference>
<reference evidence="10" key="1">
    <citation type="journal article" date="2023" name="PLoS Negl. Trop. Dis.">
        <title>A genome sequence for Biomphalaria pfeifferi, the major vector snail for the human-infecting parasite Schistosoma mansoni.</title>
        <authorList>
            <person name="Bu L."/>
            <person name="Lu L."/>
            <person name="Laidemitt M.R."/>
            <person name="Zhang S.M."/>
            <person name="Mutuku M."/>
            <person name="Mkoji G."/>
            <person name="Steinauer M."/>
            <person name="Loker E.S."/>
        </authorList>
    </citation>
    <scope>NUCLEOTIDE SEQUENCE</scope>
    <source>
        <strain evidence="10">KasaAsao</strain>
    </source>
</reference>
<keyword evidence="6" id="KW-0862">Zinc</keyword>
<dbReference type="InterPro" id="IPR007527">
    <property type="entry name" value="Znf_SWIM"/>
</dbReference>
<dbReference type="PROSITE" id="PS00333">
    <property type="entry name" value="DNA_LIGASE_A2"/>
    <property type="match status" value="1"/>
</dbReference>
<dbReference type="NCBIfam" id="NF006592">
    <property type="entry name" value="PRK09125.1"/>
    <property type="match status" value="1"/>
</dbReference>
<dbReference type="InterPro" id="IPR050326">
    <property type="entry name" value="NAD_dep_DNA_ligaseB"/>
</dbReference>
<keyword evidence="5" id="KW-0234">DNA repair</keyword>
<dbReference type="SUPFAM" id="SSF56091">
    <property type="entry name" value="DNA ligase/mRNA capping enzyme, catalytic domain"/>
    <property type="match status" value="1"/>
</dbReference>
<evidence type="ECO:0000256" key="3">
    <source>
        <dbReference type="ARBA" id="ARBA00022705"/>
    </source>
</evidence>
<keyword evidence="4" id="KW-0227">DNA damage</keyword>
<accession>A0AAD8BX27</accession>
<dbReference type="CDD" id="cd08041">
    <property type="entry name" value="OBF_kDNA_ligase_like"/>
    <property type="match status" value="1"/>
</dbReference>
<dbReference type="InterPro" id="IPR019406">
    <property type="entry name" value="APLF_PBZ"/>
</dbReference>
<dbReference type="AlphaFoldDB" id="A0AAD8BX27"/>
<reference evidence="10" key="2">
    <citation type="submission" date="2023-04" db="EMBL/GenBank/DDBJ databases">
        <authorList>
            <person name="Bu L."/>
            <person name="Lu L."/>
            <person name="Laidemitt M.R."/>
            <person name="Zhang S.M."/>
            <person name="Mutuku M."/>
            <person name="Mkoji G."/>
            <person name="Steinauer M."/>
            <person name="Loker E.S."/>
        </authorList>
    </citation>
    <scope>NUCLEOTIDE SEQUENCE</scope>
    <source>
        <strain evidence="10">KasaAsao</strain>
        <tissue evidence="10">Whole Snail</tissue>
    </source>
</reference>
<dbReference type="InterPro" id="IPR012310">
    <property type="entry name" value="DNA_ligase_ATP-dep_cent"/>
</dbReference>
<keyword evidence="3" id="KW-0235">DNA replication</keyword>
<keyword evidence="11" id="KW-1185">Reference proteome</keyword>
<dbReference type="InterPro" id="IPR029319">
    <property type="entry name" value="DNA_ligase_OB"/>
</dbReference>
<keyword evidence="6" id="KW-0863">Zinc-finger</keyword>
<dbReference type="PANTHER" id="PTHR47810">
    <property type="entry name" value="DNA LIGASE"/>
    <property type="match status" value="1"/>
</dbReference>
<dbReference type="GO" id="GO:0005524">
    <property type="term" value="F:ATP binding"/>
    <property type="evidence" value="ECO:0007669"/>
    <property type="project" value="InterPro"/>
</dbReference>
<evidence type="ECO:0000313" key="11">
    <source>
        <dbReference type="Proteomes" id="UP001233172"/>
    </source>
</evidence>
<feature type="compositionally biased region" description="Basic and acidic residues" evidence="7">
    <location>
        <begin position="72"/>
        <end position="89"/>
    </location>
</feature>
<gene>
    <name evidence="10" type="ORF">Bpfe_008663</name>
</gene>
<dbReference type="PANTHER" id="PTHR47810:SF1">
    <property type="entry name" value="DNA LIGASE B"/>
    <property type="match status" value="1"/>
</dbReference>
<keyword evidence="6" id="KW-0479">Metal-binding</keyword>
<dbReference type="Gene3D" id="3.30.470.30">
    <property type="entry name" value="DNA ligase/mRNA capping enzyme"/>
    <property type="match status" value="1"/>
</dbReference>
<evidence type="ECO:0000256" key="5">
    <source>
        <dbReference type="ARBA" id="ARBA00023204"/>
    </source>
</evidence>
<dbReference type="GO" id="GO:0003910">
    <property type="term" value="F:DNA ligase (ATP) activity"/>
    <property type="evidence" value="ECO:0007669"/>
    <property type="project" value="InterPro"/>
</dbReference>
<organism evidence="10 11">
    <name type="scientific">Biomphalaria pfeifferi</name>
    <name type="common">Bloodfluke planorb</name>
    <name type="synonym">Freshwater snail</name>
    <dbReference type="NCBI Taxonomy" id="112525"/>
    <lineage>
        <taxon>Eukaryota</taxon>
        <taxon>Metazoa</taxon>
        <taxon>Spiralia</taxon>
        <taxon>Lophotrochozoa</taxon>
        <taxon>Mollusca</taxon>
        <taxon>Gastropoda</taxon>
        <taxon>Heterobranchia</taxon>
        <taxon>Euthyneura</taxon>
        <taxon>Panpulmonata</taxon>
        <taxon>Hygrophila</taxon>
        <taxon>Lymnaeoidea</taxon>
        <taxon>Planorbidae</taxon>
        <taxon>Biomphalaria</taxon>
    </lineage>
</organism>
<proteinExistence type="predicted"/>
<protein>
    <submittedName>
        <fullName evidence="10">DNA ligase</fullName>
    </submittedName>
</protein>
<dbReference type="GO" id="GO:0006281">
    <property type="term" value="P:DNA repair"/>
    <property type="evidence" value="ECO:0007669"/>
    <property type="project" value="UniProtKB-KW"/>
</dbReference>
<dbReference type="SUPFAM" id="SSF50249">
    <property type="entry name" value="Nucleic acid-binding proteins"/>
    <property type="match status" value="1"/>
</dbReference>
<feature type="compositionally biased region" description="Basic and acidic residues" evidence="7">
    <location>
        <begin position="165"/>
        <end position="181"/>
    </location>
</feature>
<evidence type="ECO:0000313" key="10">
    <source>
        <dbReference type="EMBL" id="KAK0061748.1"/>
    </source>
</evidence>
<evidence type="ECO:0000256" key="6">
    <source>
        <dbReference type="PROSITE-ProRule" id="PRU00325"/>
    </source>
</evidence>
<dbReference type="Pfam" id="PF01068">
    <property type="entry name" value="DNA_ligase_A_M"/>
    <property type="match status" value="1"/>
</dbReference>
<dbReference type="PROSITE" id="PS50966">
    <property type="entry name" value="ZF_SWIM"/>
    <property type="match status" value="1"/>
</dbReference>
<keyword evidence="2 10" id="KW-0436">Ligase</keyword>
<dbReference type="Gene3D" id="3.30.1490.70">
    <property type="match status" value="1"/>
</dbReference>
<dbReference type="CDD" id="cd07896">
    <property type="entry name" value="Adenylation_kDNA_ligase_like"/>
    <property type="match status" value="1"/>
</dbReference>
<dbReference type="PROSITE" id="PS50160">
    <property type="entry name" value="DNA_LIGASE_A3"/>
    <property type="match status" value="1"/>
</dbReference>
<evidence type="ECO:0000256" key="4">
    <source>
        <dbReference type="ARBA" id="ARBA00022763"/>
    </source>
</evidence>
<evidence type="ECO:0000256" key="7">
    <source>
        <dbReference type="SAM" id="MobiDB-lite"/>
    </source>
</evidence>
<feature type="compositionally biased region" description="Basic and acidic residues" evidence="7">
    <location>
        <begin position="149"/>
        <end position="158"/>
    </location>
</feature>
<evidence type="ECO:0000259" key="9">
    <source>
        <dbReference type="PROSITE" id="PS50966"/>
    </source>
</evidence>